<organism evidence="1 2">
    <name type="scientific">Cryptosporangium phraense</name>
    <dbReference type="NCBI Taxonomy" id="2593070"/>
    <lineage>
        <taxon>Bacteria</taxon>
        <taxon>Bacillati</taxon>
        <taxon>Actinomycetota</taxon>
        <taxon>Actinomycetes</taxon>
        <taxon>Cryptosporangiales</taxon>
        <taxon>Cryptosporangiaceae</taxon>
        <taxon>Cryptosporangium</taxon>
    </lineage>
</organism>
<dbReference type="InParanoid" id="A0A545AK40"/>
<gene>
    <name evidence="1" type="ORF">FL583_28055</name>
</gene>
<dbReference type="AlphaFoldDB" id="A0A545AK40"/>
<accession>A0A545AK40</accession>
<evidence type="ECO:0000313" key="2">
    <source>
        <dbReference type="Proteomes" id="UP000317982"/>
    </source>
</evidence>
<proteinExistence type="predicted"/>
<keyword evidence="2" id="KW-1185">Reference proteome</keyword>
<name>A0A545AK40_9ACTN</name>
<evidence type="ECO:0000313" key="1">
    <source>
        <dbReference type="EMBL" id="TQS41697.1"/>
    </source>
</evidence>
<reference evidence="1 2" key="1">
    <citation type="submission" date="2019-07" db="EMBL/GenBank/DDBJ databases">
        <title>Cryptosporangium phraense sp. nov., isolated from plant litter.</title>
        <authorList>
            <person name="Suriyachadkun C."/>
        </authorList>
    </citation>
    <scope>NUCLEOTIDE SEQUENCE [LARGE SCALE GENOMIC DNA]</scope>
    <source>
        <strain evidence="1 2">A-T 5661</strain>
    </source>
</reference>
<dbReference type="OrthoDB" id="4683304at2"/>
<protein>
    <submittedName>
        <fullName evidence="1">Uncharacterized protein</fullName>
    </submittedName>
</protein>
<dbReference type="RefSeq" id="WP_142707850.1">
    <property type="nucleotide sequence ID" value="NZ_VIRS01000023.1"/>
</dbReference>
<dbReference type="EMBL" id="VIRS01000023">
    <property type="protein sequence ID" value="TQS41697.1"/>
    <property type="molecule type" value="Genomic_DNA"/>
</dbReference>
<dbReference type="Proteomes" id="UP000317982">
    <property type="component" value="Unassembled WGS sequence"/>
</dbReference>
<sequence>MRYAPVPLPVERAARPDPDAILAGIDRWTASEPLHDLVRAFGGSLPDGSLDERLTFLEAFSLERWDSRKGGERWEAVRPDFAPHIDEVIRATSTALGLSLRAEPARGEYTHLLVLGGGVRTCVIRAEFAARIVDGGVRVRDVAGLGSFRPTRDDEKAQAARLGGYPCRSEHAAMDLALRLAFDLPPGSGVDEAHGVPSDPGDEVPMDAWLIRRYSSGDVPVQVLAAPSSEPSVRRANTADTLTFWGRQIVGLSPDDSVLIATSDVHVPFQHADAVRTLGLRFGCGVDTVGVDTGKASIDWVAYTNDESQILQEVRSAVRSMALLRASLVTSA</sequence>
<comment type="caution">
    <text evidence="1">The sequence shown here is derived from an EMBL/GenBank/DDBJ whole genome shotgun (WGS) entry which is preliminary data.</text>
</comment>